<evidence type="ECO:0008006" key="4">
    <source>
        <dbReference type="Google" id="ProtNLM"/>
    </source>
</evidence>
<organism evidence="2 3">
    <name type="scientific">Cellulomonas soli</name>
    <dbReference type="NCBI Taxonomy" id="931535"/>
    <lineage>
        <taxon>Bacteria</taxon>
        <taxon>Bacillati</taxon>
        <taxon>Actinomycetota</taxon>
        <taxon>Actinomycetes</taxon>
        <taxon>Micrococcales</taxon>
        <taxon>Cellulomonadaceae</taxon>
        <taxon>Cellulomonas</taxon>
    </lineage>
</organism>
<dbReference type="SUPFAM" id="SSF52540">
    <property type="entry name" value="P-loop containing nucleoside triphosphate hydrolases"/>
    <property type="match status" value="1"/>
</dbReference>
<dbReference type="OrthoDB" id="572586at2"/>
<dbReference type="AlphaFoldDB" id="A0A512PBF3"/>
<reference evidence="2 3" key="1">
    <citation type="submission" date="2019-07" db="EMBL/GenBank/DDBJ databases">
        <title>Whole genome shotgun sequence of Cellulomonas soli NBRC 109434.</title>
        <authorList>
            <person name="Hosoyama A."/>
            <person name="Uohara A."/>
            <person name="Ohji S."/>
            <person name="Ichikawa N."/>
        </authorList>
    </citation>
    <scope>NUCLEOTIDE SEQUENCE [LARGE SCALE GENOMIC DNA]</scope>
    <source>
        <strain evidence="2 3">NBRC 109434</strain>
    </source>
</reference>
<accession>A0A512PBF3</accession>
<dbReference type="Gene3D" id="3.40.50.300">
    <property type="entry name" value="P-loop containing nucleotide triphosphate hydrolases"/>
    <property type="match status" value="1"/>
</dbReference>
<evidence type="ECO:0000313" key="2">
    <source>
        <dbReference type="EMBL" id="GEP68442.1"/>
    </source>
</evidence>
<evidence type="ECO:0000256" key="1">
    <source>
        <dbReference type="SAM" id="MobiDB-lite"/>
    </source>
</evidence>
<dbReference type="RefSeq" id="WP_146952189.1">
    <property type="nucleotide sequence ID" value="NZ_BAABBJ010000009.1"/>
</dbReference>
<proteinExistence type="predicted"/>
<name>A0A512PBF3_9CELL</name>
<dbReference type="Proteomes" id="UP000321798">
    <property type="component" value="Unassembled WGS sequence"/>
</dbReference>
<dbReference type="EMBL" id="BKAL01000003">
    <property type="protein sequence ID" value="GEP68442.1"/>
    <property type="molecule type" value="Genomic_DNA"/>
</dbReference>
<protein>
    <recommendedName>
        <fullName evidence="4">Adenylate kinase</fullName>
    </recommendedName>
</protein>
<feature type="region of interest" description="Disordered" evidence="1">
    <location>
        <begin position="192"/>
        <end position="211"/>
    </location>
</feature>
<gene>
    <name evidence="2" type="ORF">CSO01_11570</name>
</gene>
<sequence>MPAPILATRTRQRVDWATIGVHLTSTPRLGATTRVIAVDGFSGAGKTWFADRLARSLDATLLHLDDLVPGWDALAEGVDRLTERVLRPLHAGKPAHVTRYDWVQGRIAEPIHVPTAPVLVIEGSGAGAVVDRTLVDAVLWVDVPGTVRDARLDARSDRETYLPFRDLWHAQEVDLATRACTRARADHIVSGVTEHGARLSPRRTTDSPARH</sequence>
<comment type="caution">
    <text evidence="2">The sequence shown here is derived from an EMBL/GenBank/DDBJ whole genome shotgun (WGS) entry which is preliminary data.</text>
</comment>
<keyword evidence="3" id="KW-1185">Reference proteome</keyword>
<dbReference type="InterPro" id="IPR027417">
    <property type="entry name" value="P-loop_NTPase"/>
</dbReference>
<evidence type="ECO:0000313" key="3">
    <source>
        <dbReference type="Proteomes" id="UP000321798"/>
    </source>
</evidence>